<dbReference type="EMBL" id="FCNW02000004">
    <property type="protein sequence ID" value="SAL24975.1"/>
    <property type="molecule type" value="Genomic_DNA"/>
</dbReference>
<dbReference type="GO" id="GO:0016491">
    <property type="term" value="F:oxidoreductase activity"/>
    <property type="evidence" value="ECO:0007669"/>
    <property type="project" value="UniProtKB-KW"/>
</dbReference>
<dbReference type="GO" id="GO:0051287">
    <property type="term" value="F:NAD binding"/>
    <property type="evidence" value="ECO:0007669"/>
    <property type="project" value="InterPro"/>
</dbReference>
<organism evidence="4 5">
    <name type="scientific">Caballeronia humi</name>
    <dbReference type="NCBI Taxonomy" id="326474"/>
    <lineage>
        <taxon>Bacteria</taxon>
        <taxon>Pseudomonadati</taxon>
        <taxon>Pseudomonadota</taxon>
        <taxon>Betaproteobacteria</taxon>
        <taxon>Burkholderiales</taxon>
        <taxon>Burkholderiaceae</taxon>
        <taxon>Caballeronia</taxon>
    </lineage>
</organism>
<dbReference type="STRING" id="326474.AWB65_01412"/>
<protein>
    <submittedName>
        <fullName evidence="4">D-isomer specific 2-hydroxyacid dehydrogenase</fullName>
    </submittedName>
</protein>
<dbReference type="InterPro" id="IPR006140">
    <property type="entry name" value="D-isomer_DH_NAD-bd"/>
</dbReference>
<dbReference type="PANTHER" id="PTHR43333">
    <property type="entry name" value="2-HACID_DH_C DOMAIN-CONTAINING PROTEIN"/>
    <property type="match status" value="1"/>
</dbReference>
<evidence type="ECO:0000259" key="3">
    <source>
        <dbReference type="Pfam" id="PF02826"/>
    </source>
</evidence>
<keyword evidence="1" id="KW-0560">Oxidoreductase</keyword>
<feature type="domain" description="D-isomer specific 2-hydroxyacid dehydrogenase NAD-binding" evidence="3">
    <location>
        <begin position="106"/>
        <end position="291"/>
    </location>
</feature>
<dbReference type="OrthoDB" id="9805416at2"/>
<dbReference type="RefSeq" id="WP_087666448.1">
    <property type="nucleotide sequence ID" value="NZ_FCNW02000004.1"/>
</dbReference>
<dbReference type="SUPFAM" id="SSF51735">
    <property type="entry name" value="NAD(P)-binding Rossmann-fold domains"/>
    <property type="match status" value="1"/>
</dbReference>
<dbReference type="Pfam" id="PF02826">
    <property type="entry name" value="2-Hacid_dh_C"/>
    <property type="match status" value="1"/>
</dbReference>
<comment type="caution">
    <text evidence="4">The sequence shown here is derived from an EMBL/GenBank/DDBJ whole genome shotgun (WGS) entry which is preliminary data.</text>
</comment>
<dbReference type="PANTHER" id="PTHR43333:SF1">
    <property type="entry name" value="D-ISOMER SPECIFIC 2-HYDROXYACID DEHYDROGENASE NAD-BINDING DOMAIN-CONTAINING PROTEIN"/>
    <property type="match status" value="1"/>
</dbReference>
<gene>
    <name evidence="4" type="ORF">AWB65_01412</name>
</gene>
<accession>A0A158FYT2</accession>
<name>A0A158FYT2_9BURK</name>
<dbReference type="CDD" id="cd12165">
    <property type="entry name" value="2-Hacid_dh_6"/>
    <property type="match status" value="1"/>
</dbReference>
<dbReference type="Gene3D" id="3.40.50.720">
    <property type="entry name" value="NAD(P)-binding Rossmann-like Domain"/>
    <property type="match status" value="2"/>
</dbReference>
<evidence type="ECO:0000256" key="1">
    <source>
        <dbReference type="ARBA" id="ARBA00023002"/>
    </source>
</evidence>
<evidence type="ECO:0000313" key="5">
    <source>
        <dbReference type="Proteomes" id="UP000054977"/>
    </source>
</evidence>
<keyword evidence="5" id="KW-1185">Reference proteome</keyword>
<evidence type="ECO:0000313" key="4">
    <source>
        <dbReference type="EMBL" id="SAL24975.1"/>
    </source>
</evidence>
<proteinExistence type="predicted"/>
<dbReference type="AlphaFoldDB" id="A0A158FYT2"/>
<dbReference type="InterPro" id="IPR036291">
    <property type="entry name" value="NAD(P)-bd_dom_sf"/>
</dbReference>
<keyword evidence="2" id="KW-0520">NAD</keyword>
<reference evidence="4" key="1">
    <citation type="submission" date="2016-01" db="EMBL/GenBank/DDBJ databases">
        <authorList>
            <person name="Peeters C."/>
        </authorList>
    </citation>
    <scope>NUCLEOTIDE SEQUENCE [LARGE SCALE GENOMIC DNA]</scope>
    <source>
        <strain evidence="4">LMG 22934</strain>
    </source>
</reference>
<sequence>MKIVMIGEAATHSDEIAVVLDEPAEFLKLPVAAADDASYDAQIEGADVLVAMRLQRPAGAAPEVDLLHVPGAGLDRIAFDALREPTVVCNAFEHEIPIAEYVALSMLTHEIRLGELQASFDTERWSDSYRARVPHGELYGKTLGVIGFGRIGQCIASRARAFGMRVIAIDNRARPDKPALPADRLLAPAQIDELYPLCDYIAIACPLNDATRGLIDARALGLMKRDAVLINVSRAPIVDEDALYEALVTRHLGAAFLDVWYRYPIAADDVVPPARHRFEALPNAICTPHSAAWTRGLFERRYAFIGENINRLRRGEALQNVVHGDADALRERLATGTRA</sequence>
<dbReference type="Proteomes" id="UP000054977">
    <property type="component" value="Unassembled WGS sequence"/>
</dbReference>
<evidence type="ECO:0000256" key="2">
    <source>
        <dbReference type="ARBA" id="ARBA00023027"/>
    </source>
</evidence>